<dbReference type="RefSeq" id="XP_075109205.1">
    <property type="nucleotide sequence ID" value="XM_075253104.1"/>
</dbReference>
<organism evidence="1 2">
    <name type="scientific">Nicotiana tabacum</name>
    <name type="common">Common tobacco</name>
    <dbReference type="NCBI Taxonomy" id="4097"/>
    <lineage>
        <taxon>Eukaryota</taxon>
        <taxon>Viridiplantae</taxon>
        <taxon>Streptophyta</taxon>
        <taxon>Embryophyta</taxon>
        <taxon>Tracheophyta</taxon>
        <taxon>Spermatophyta</taxon>
        <taxon>Magnoliopsida</taxon>
        <taxon>eudicotyledons</taxon>
        <taxon>Gunneridae</taxon>
        <taxon>Pentapetalae</taxon>
        <taxon>asterids</taxon>
        <taxon>lamiids</taxon>
        <taxon>Solanales</taxon>
        <taxon>Solanaceae</taxon>
        <taxon>Nicotianoideae</taxon>
        <taxon>Nicotianeae</taxon>
        <taxon>Nicotiana</taxon>
    </lineage>
</organism>
<sequence>MAAPPNFEEGQSTYRPPRFNGQYYWWWKTRMCDFIMAEDFELWMLFVMVLMSLPTKKDDEYNRISACQSAKEIWESLQTAYEGTTQVKQSKIDMLITEYEVSRMKDDESIQDMHTRFTSIINELYSLGKIIPRSKLVRKILNVLPSSWESKVNAITEAKDLQALTIDELSDSDEDDDNDEETIDNLENEKDVLTKKIASVEHERDNLMVVVVYLKETIKNFSKEKNDLVEKVDALEHKRDDLLVVIIDLRETIEEIKVECRPGNFEKGKEVASEAHIRLENELNVGIGFQRERTPYNPHSKYVTVPDNWLCTYYGNKRHFKENCQVMVQSLQKNKVFAEREIVKRSGQQWFMDSGCSKHMTRNTMDFLSLKALQRGGISFGNGKKGLLSVSQICDKGNTAEFLSKICTVTNLVTGVVVLMAKRYKNIYVADFKSLQSGDLSCLKVVDDDAKPWNRRLGHASFSLLNKLVQKDLVRGLPKSKFKEHKVCDACARGKHVKSSFKPKKDVSTSKPLDLLHMDLCGPMRVQSRGGKDTFL</sequence>
<protein>
    <submittedName>
        <fullName evidence="2">Uncharacterized protein LOC142180994</fullName>
    </submittedName>
</protein>
<evidence type="ECO:0000313" key="2">
    <source>
        <dbReference type="RefSeq" id="XP_075109205.1"/>
    </source>
</evidence>
<keyword evidence="1" id="KW-1185">Reference proteome</keyword>
<reference evidence="2" key="2">
    <citation type="submission" date="2025-08" db="UniProtKB">
        <authorList>
            <consortium name="RefSeq"/>
        </authorList>
    </citation>
    <scope>IDENTIFICATION</scope>
    <source>
        <tissue evidence="2">Leaf</tissue>
    </source>
</reference>
<dbReference type="Proteomes" id="UP000790787">
    <property type="component" value="Chromosome 5"/>
</dbReference>
<reference evidence="1" key="1">
    <citation type="journal article" date="2014" name="Nat. Commun.">
        <title>The tobacco genome sequence and its comparison with those of tomato and potato.</title>
        <authorList>
            <person name="Sierro N."/>
            <person name="Battey J.N."/>
            <person name="Ouadi S."/>
            <person name="Bakaher N."/>
            <person name="Bovet L."/>
            <person name="Willig A."/>
            <person name="Goepfert S."/>
            <person name="Peitsch M.C."/>
            <person name="Ivanov N.V."/>
        </authorList>
    </citation>
    <scope>NUCLEOTIDE SEQUENCE [LARGE SCALE GENOMIC DNA]</scope>
</reference>
<accession>A0AC58UI83</accession>
<proteinExistence type="predicted"/>
<evidence type="ECO:0000313" key="1">
    <source>
        <dbReference type="Proteomes" id="UP000790787"/>
    </source>
</evidence>
<gene>
    <name evidence="2" type="primary">LOC142180994</name>
</gene>
<name>A0AC58UI83_TOBAC</name>